<keyword evidence="2" id="KW-0521">NADP</keyword>
<dbReference type="Pfam" id="PF04321">
    <property type="entry name" value="RmlD_sub_bind"/>
    <property type="match status" value="1"/>
</dbReference>
<comment type="function">
    <text evidence="2">Catalyzes the reduction of dTDP-6-deoxy-L-lyxo-4-hexulose to yield dTDP-L-rhamnose.</text>
</comment>
<dbReference type="InterPro" id="IPR029903">
    <property type="entry name" value="RmlD-like-bd"/>
</dbReference>
<comment type="similarity">
    <text evidence="1 2">Belongs to the dTDP-4-dehydrorhamnose reductase family.</text>
</comment>
<dbReference type="CDD" id="cd05254">
    <property type="entry name" value="dTDP_HR_like_SDR_e"/>
    <property type="match status" value="1"/>
</dbReference>
<reference evidence="4 5" key="1">
    <citation type="submission" date="2021-01" db="EMBL/GenBank/DDBJ databases">
        <title>Genomic Encyclopedia of Type Strains, Phase IV (KMG-IV): sequencing the most valuable type-strain genomes for metagenomic binning, comparative biology and taxonomic classification.</title>
        <authorList>
            <person name="Goeker M."/>
        </authorList>
    </citation>
    <scope>NUCLEOTIDE SEQUENCE [LARGE SCALE GENOMIC DNA]</scope>
    <source>
        <strain evidence="4 5">DSM 25890</strain>
    </source>
</reference>
<feature type="domain" description="RmlD-like substrate binding" evidence="3">
    <location>
        <begin position="1"/>
        <end position="270"/>
    </location>
</feature>
<organism evidence="4 5">
    <name type="scientific">Alkaliphilus hydrothermalis</name>
    <dbReference type="NCBI Taxonomy" id="1482730"/>
    <lineage>
        <taxon>Bacteria</taxon>
        <taxon>Bacillati</taxon>
        <taxon>Bacillota</taxon>
        <taxon>Clostridia</taxon>
        <taxon>Peptostreptococcales</taxon>
        <taxon>Natronincolaceae</taxon>
        <taxon>Alkaliphilus</taxon>
    </lineage>
</organism>
<protein>
    <recommendedName>
        <fullName evidence="2">dTDP-4-dehydrorhamnose reductase</fullName>
        <ecNumber evidence="2">1.1.1.133</ecNumber>
    </recommendedName>
</protein>
<dbReference type="Gene3D" id="3.40.50.720">
    <property type="entry name" value="NAD(P)-binding Rossmann-like Domain"/>
    <property type="match status" value="1"/>
</dbReference>
<dbReference type="NCBIfam" id="TIGR01214">
    <property type="entry name" value="rmlD"/>
    <property type="match status" value="1"/>
</dbReference>
<dbReference type="Proteomes" id="UP001314796">
    <property type="component" value="Unassembled WGS sequence"/>
</dbReference>
<dbReference type="EC" id="1.1.1.133" evidence="2"/>
<dbReference type="EMBL" id="JAFBEE010000002">
    <property type="protein sequence ID" value="MBM7613936.1"/>
    <property type="molecule type" value="Genomic_DNA"/>
</dbReference>
<dbReference type="Gene3D" id="3.90.25.10">
    <property type="entry name" value="UDP-galactose 4-epimerase, domain 1"/>
    <property type="match status" value="1"/>
</dbReference>
<sequence>MKICILGGTGQLGNELNKVLQHQEIYSFGKKDFDITNLEESYKRLRVIDPEVIIHAAAYTNVDGCEKKQDVAQQVNVEGTENIAKISERIGSRLIYISSDYVFDGEKETPYDEGDQPNPINVYGKTKYAGELEVMKNTDKHFIVRTAWLYGHKGKNFIQTVLNLATSKTLLNVVDDQRGCPTYALDLAAALGELTKLDDYGIYHLVNEGNCTWYELADTICRCKKLSAKVNPIKTTELNQKAPRPKNSSLSNNSSIKMRDWQEAVESFLKS</sequence>
<proteinExistence type="inferred from homology"/>
<dbReference type="RefSeq" id="WP_204400221.1">
    <property type="nucleotide sequence ID" value="NZ_JAFBEE010000002.1"/>
</dbReference>
<accession>A0ABS2NLX0</accession>
<comment type="caution">
    <text evidence="4">The sequence shown here is derived from an EMBL/GenBank/DDBJ whole genome shotgun (WGS) entry which is preliminary data.</text>
</comment>
<dbReference type="PANTHER" id="PTHR10491:SF4">
    <property type="entry name" value="METHIONINE ADENOSYLTRANSFERASE 2 SUBUNIT BETA"/>
    <property type="match status" value="1"/>
</dbReference>
<evidence type="ECO:0000256" key="1">
    <source>
        <dbReference type="ARBA" id="ARBA00010944"/>
    </source>
</evidence>
<evidence type="ECO:0000259" key="3">
    <source>
        <dbReference type="Pfam" id="PF04321"/>
    </source>
</evidence>
<dbReference type="InterPro" id="IPR036291">
    <property type="entry name" value="NAD(P)-bd_dom_sf"/>
</dbReference>
<evidence type="ECO:0000256" key="2">
    <source>
        <dbReference type="RuleBase" id="RU364082"/>
    </source>
</evidence>
<evidence type="ECO:0000313" key="4">
    <source>
        <dbReference type="EMBL" id="MBM7613936.1"/>
    </source>
</evidence>
<gene>
    <name evidence="4" type="ORF">JOC73_000445</name>
</gene>
<dbReference type="PANTHER" id="PTHR10491">
    <property type="entry name" value="DTDP-4-DEHYDRORHAMNOSE REDUCTASE"/>
    <property type="match status" value="1"/>
</dbReference>
<dbReference type="InterPro" id="IPR005913">
    <property type="entry name" value="dTDP_dehydrorham_reduct"/>
</dbReference>
<comment type="pathway">
    <text evidence="2">Carbohydrate biosynthesis; dTDP-L-rhamnose biosynthesis.</text>
</comment>
<dbReference type="SUPFAM" id="SSF51735">
    <property type="entry name" value="NAD(P)-binding Rossmann-fold domains"/>
    <property type="match status" value="1"/>
</dbReference>
<evidence type="ECO:0000313" key="5">
    <source>
        <dbReference type="Proteomes" id="UP001314796"/>
    </source>
</evidence>
<keyword evidence="5" id="KW-1185">Reference proteome</keyword>
<name>A0ABS2NLX0_9FIRM</name>
<keyword evidence="2 4" id="KW-0560">Oxidoreductase</keyword>
<dbReference type="GO" id="GO:0008831">
    <property type="term" value="F:dTDP-4-dehydrorhamnose reductase activity"/>
    <property type="evidence" value="ECO:0007669"/>
    <property type="project" value="UniProtKB-EC"/>
</dbReference>